<keyword evidence="4" id="KW-0560">Oxidoreductase</keyword>
<dbReference type="RefSeq" id="WP_189130781.1">
    <property type="nucleotide sequence ID" value="NZ_BMMS01000005.1"/>
</dbReference>
<dbReference type="PANTHER" id="PTHR46056">
    <property type="entry name" value="LONG-CHAIN-ALCOHOL OXIDASE"/>
    <property type="match status" value="1"/>
</dbReference>
<evidence type="ECO:0000256" key="3">
    <source>
        <dbReference type="ARBA" id="ARBA00022827"/>
    </source>
</evidence>
<dbReference type="PRINTS" id="PR00411">
    <property type="entry name" value="PNDRDTASEI"/>
</dbReference>
<reference evidence="7" key="1">
    <citation type="journal article" date="2014" name="Int. J. Syst. Evol. Microbiol.">
        <title>Complete genome sequence of Corynebacterium casei LMG S-19264T (=DSM 44701T), isolated from a smear-ripened cheese.</title>
        <authorList>
            <consortium name="US DOE Joint Genome Institute (JGI-PGF)"/>
            <person name="Walter F."/>
            <person name="Albersmeier A."/>
            <person name="Kalinowski J."/>
            <person name="Ruckert C."/>
        </authorList>
    </citation>
    <scope>NUCLEOTIDE SEQUENCE</scope>
    <source>
        <strain evidence="7">CGMCC 4.7201</strain>
    </source>
</reference>
<dbReference type="SUPFAM" id="SSF51905">
    <property type="entry name" value="FAD/NAD(P)-binding domain"/>
    <property type="match status" value="1"/>
</dbReference>
<dbReference type="GO" id="GO:0050660">
    <property type="term" value="F:flavin adenine dinucleotide binding"/>
    <property type="evidence" value="ECO:0007669"/>
    <property type="project" value="InterPro"/>
</dbReference>
<name>A0A918DUC2_9ACTN</name>
<evidence type="ECO:0000256" key="2">
    <source>
        <dbReference type="ARBA" id="ARBA00022630"/>
    </source>
</evidence>
<keyword evidence="8" id="KW-1185">Reference proteome</keyword>
<gene>
    <name evidence="7" type="ORF">GCM10012280_15530</name>
</gene>
<protein>
    <submittedName>
        <fullName evidence="7">Dehydrogenase</fullName>
    </submittedName>
</protein>
<dbReference type="EMBL" id="BMMS01000005">
    <property type="protein sequence ID" value="GGO84320.1"/>
    <property type="molecule type" value="Genomic_DNA"/>
</dbReference>
<evidence type="ECO:0000259" key="5">
    <source>
        <dbReference type="Pfam" id="PF00732"/>
    </source>
</evidence>
<dbReference type="InterPro" id="IPR036188">
    <property type="entry name" value="FAD/NAD-bd_sf"/>
</dbReference>
<sequence length="526" mass="58049">MGDTQHYDVIVIGTGAGGGTLAHRLAPSGKRVLILERGDYLPRERDNWESTAVFVKGKYRAPEFWYDKNGKEFPPEVNYYVGGNTKFYGAALFRLRPEDFGELRHHGGISPAWPLRYEDLEPYYTQAEHLYLVHGRHGEDLTEGPVSGQYAYPPVEHEPRIQQLNDDLEKRGLRPFHLPIGVNLTQDEHGRATHSSVCIRCNRVDGFPCLVRGKSDAQVICVEPALGHPNVELLTNAHVRRLETDPTGRTVSKVVTELGDGSTAGFSADIVVVACGAVNSAVLLLSSANEHHPRGLANSSDVVGRHYMRHNNTALMAVSKEPNDTQFQKTLALHDWYLGSDDWDYPLGGIQMLGKSDAEQVHGEAPHWAGLASPDMPFEVLAHHGVDFWLCSEDLPLADSRVTLDGDGRVHLALDEKNNTAGLSRLRRKLEGMLGHLGMHEHHLLPHTLYLHKDMPIGATAHQAGTVRFGDDPRSSALDVHCRAHDVDNLYVVDTSFFPSIGAVNPSLTAIANALRVGDHITERLG</sequence>
<dbReference type="Gene3D" id="3.50.50.60">
    <property type="entry name" value="FAD/NAD(P)-binding domain"/>
    <property type="match status" value="2"/>
</dbReference>
<accession>A0A918DUC2</accession>
<evidence type="ECO:0000256" key="1">
    <source>
        <dbReference type="ARBA" id="ARBA00010790"/>
    </source>
</evidence>
<evidence type="ECO:0000313" key="8">
    <source>
        <dbReference type="Proteomes" id="UP000641932"/>
    </source>
</evidence>
<organism evidence="7 8">
    <name type="scientific">Wenjunlia tyrosinilytica</name>
    <dbReference type="NCBI Taxonomy" id="1544741"/>
    <lineage>
        <taxon>Bacteria</taxon>
        <taxon>Bacillati</taxon>
        <taxon>Actinomycetota</taxon>
        <taxon>Actinomycetes</taxon>
        <taxon>Kitasatosporales</taxon>
        <taxon>Streptomycetaceae</taxon>
        <taxon>Wenjunlia</taxon>
    </lineage>
</organism>
<evidence type="ECO:0000313" key="7">
    <source>
        <dbReference type="EMBL" id="GGO84320.1"/>
    </source>
</evidence>
<feature type="domain" description="Glucose-methanol-choline oxidoreductase N-terminal" evidence="5">
    <location>
        <begin position="184"/>
        <end position="306"/>
    </location>
</feature>
<dbReference type="AlphaFoldDB" id="A0A918DUC2"/>
<dbReference type="PANTHER" id="PTHR46056:SF12">
    <property type="entry name" value="LONG-CHAIN-ALCOHOL OXIDASE"/>
    <property type="match status" value="1"/>
</dbReference>
<proteinExistence type="inferred from homology"/>
<evidence type="ECO:0000256" key="4">
    <source>
        <dbReference type="ARBA" id="ARBA00023002"/>
    </source>
</evidence>
<keyword evidence="2" id="KW-0285">Flavoprotein</keyword>
<dbReference type="InterPro" id="IPR007867">
    <property type="entry name" value="GMC_OxRtase_C"/>
</dbReference>
<keyword evidence="3" id="KW-0274">FAD</keyword>
<dbReference type="Proteomes" id="UP000641932">
    <property type="component" value="Unassembled WGS sequence"/>
</dbReference>
<reference evidence="7" key="2">
    <citation type="submission" date="2020-09" db="EMBL/GenBank/DDBJ databases">
        <authorList>
            <person name="Sun Q."/>
            <person name="Zhou Y."/>
        </authorList>
    </citation>
    <scope>NUCLEOTIDE SEQUENCE</scope>
    <source>
        <strain evidence="7">CGMCC 4.7201</strain>
    </source>
</reference>
<evidence type="ECO:0000259" key="6">
    <source>
        <dbReference type="Pfam" id="PF05199"/>
    </source>
</evidence>
<dbReference type="Pfam" id="PF13450">
    <property type="entry name" value="NAD_binding_8"/>
    <property type="match status" value="1"/>
</dbReference>
<dbReference type="GO" id="GO:0016614">
    <property type="term" value="F:oxidoreductase activity, acting on CH-OH group of donors"/>
    <property type="evidence" value="ECO:0007669"/>
    <property type="project" value="InterPro"/>
</dbReference>
<feature type="domain" description="Glucose-methanol-choline oxidoreductase C-terminal" evidence="6">
    <location>
        <begin position="459"/>
        <end position="514"/>
    </location>
</feature>
<comment type="caution">
    <text evidence="7">The sequence shown here is derived from an EMBL/GenBank/DDBJ whole genome shotgun (WGS) entry which is preliminary data.</text>
</comment>
<comment type="similarity">
    <text evidence="1">Belongs to the GMC oxidoreductase family.</text>
</comment>
<dbReference type="InterPro" id="IPR000172">
    <property type="entry name" value="GMC_OxRdtase_N"/>
</dbReference>
<dbReference type="Pfam" id="PF05199">
    <property type="entry name" value="GMC_oxred_C"/>
    <property type="match status" value="1"/>
</dbReference>
<dbReference type="Pfam" id="PF00732">
    <property type="entry name" value="GMC_oxred_N"/>
    <property type="match status" value="1"/>
</dbReference>